<keyword evidence="1" id="KW-0732">Signal</keyword>
<feature type="signal peptide" evidence="1">
    <location>
        <begin position="1"/>
        <end position="28"/>
    </location>
</feature>
<keyword evidence="3" id="KW-1185">Reference proteome</keyword>
<organism evidence="2 3">
    <name type="scientific">Oryzomonas japonica</name>
    <dbReference type="NCBI Taxonomy" id="2603858"/>
    <lineage>
        <taxon>Bacteria</taxon>
        <taxon>Pseudomonadati</taxon>
        <taxon>Thermodesulfobacteriota</taxon>
        <taxon>Desulfuromonadia</taxon>
        <taxon>Geobacterales</taxon>
        <taxon>Geobacteraceae</taxon>
        <taxon>Oryzomonas</taxon>
    </lineage>
</organism>
<dbReference type="EMBL" id="VZQZ01000002">
    <property type="protein sequence ID" value="KAB0666483.1"/>
    <property type="molecule type" value="Genomic_DNA"/>
</dbReference>
<comment type="caution">
    <text evidence="2">The sequence shown here is derived from an EMBL/GenBank/DDBJ whole genome shotgun (WGS) entry which is preliminary data.</text>
</comment>
<gene>
    <name evidence="2" type="ORF">F6V25_03420</name>
</gene>
<evidence type="ECO:0000256" key="1">
    <source>
        <dbReference type="SAM" id="SignalP"/>
    </source>
</evidence>
<protein>
    <recommendedName>
        <fullName evidence="4">IPT/TIG domain-containing protein</fullName>
    </recommendedName>
</protein>
<dbReference type="AlphaFoldDB" id="A0A7J4ZSZ4"/>
<evidence type="ECO:0008006" key="4">
    <source>
        <dbReference type="Google" id="ProtNLM"/>
    </source>
</evidence>
<evidence type="ECO:0000313" key="3">
    <source>
        <dbReference type="Proteomes" id="UP000420562"/>
    </source>
</evidence>
<evidence type="ECO:0000313" key="2">
    <source>
        <dbReference type="EMBL" id="KAB0666483.1"/>
    </source>
</evidence>
<dbReference type="RefSeq" id="WP_151127243.1">
    <property type="nucleotide sequence ID" value="NZ_VZQZ01000002.1"/>
</dbReference>
<sequence length="373" mass="39576">MILNAQLIKVKIVPAVAICLFSASVAIAAPSIISVSGSFVDGQAVTISGSGFSANPAVGTSSLEFLGGAKGPIESGTSGNSFSRTNWSVDTEWGNDIQYSSSNVPWGTKVLQMTGNYTSSGSGNPEAPLYYKFPTAVTSSDHIFVSWWQRTTFTGNGQYKIIRFTPTQTIIDGDGQDCWFFHNNAGGNQFTRPLYSSSLWPGFSPAAPQGTWQRVDLDITTSGSSSGSVNFSNYVPGSAVSMSSNSNWQTHYSGLNWNYVVWQNYFGTDGLGNMTQGAVGFKDIYISHGTPARIELCDSSAWSKRTQCQIQYPTSWNDTAASIQLNAGSLTGAAYLYVVDSTGTANASGYPVTLGGSVASGPTAPKNLKVTVQ</sequence>
<name>A0A7J4ZSZ4_9BACT</name>
<reference evidence="2 3" key="1">
    <citation type="submission" date="2019-09" db="EMBL/GenBank/DDBJ databases">
        <title>Geobacter sp. Red96, a novel strain isolated from paddy soil.</title>
        <authorList>
            <person name="Xu Z."/>
            <person name="Masuda Y."/>
            <person name="Itoh H."/>
            <person name="Senoo K."/>
        </authorList>
    </citation>
    <scope>NUCLEOTIDE SEQUENCE [LARGE SCALE GENOMIC DNA]</scope>
    <source>
        <strain evidence="2 3">Red96</strain>
    </source>
</reference>
<accession>A0A7J4ZSZ4</accession>
<proteinExistence type="predicted"/>
<dbReference type="Proteomes" id="UP000420562">
    <property type="component" value="Unassembled WGS sequence"/>
</dbReference>
<feature type="chain" id="PRO_5029462088" description="IPT/TIG domain-containing protein" evidence="1">
    <location>
        <begin position="29"/>
        <end position="373"/>
    </location>
</feature>